<protein>
    <submittedName>
        <fullName evidence="10">ABC transporter ATP-binding protein/permease</fullName>
    </submittedName>
</protein>
<feature type="transmembrane region" description="Helical" evidence="7">
    <location>
        <begin position="75"/>
        <end position="92"/>
    </location>
</feature>
<dbReference type="PROSITE" id="PS50929">
    <property type="entry name" value="ABC_TM1F"/>
    <property type="match status" value="1"/>
</dbReference>
<feature type="transmembrane region" description="Helical" evidence="7">
    <location>
        <begin position="154"/>
        <end position="173"/>
    </location>
</feature>
<evidence type="ECO:0000259" key="9">
    <source>
        <dbReference type="PROSITE" id="PS50929"/>
    </source>
</evidence>
<dbReference type="EMBL" id="JAHVAH010000001">
    <property type="protein sequence ID" value="MBW0143745.1"/>
    <property type="molecule type" value="Genomic_DNA"/>
</dbReference>
<dbReference type="RefSeq" id="WP_218631812.1">
    <property type="nucleotide sequence ID" value="NZ_JAHVAH010000001.1"/>
</dbReference>
<reference evidence="10 11" key="1">
    <citation type="submission" date="2021-07" db="EMBL/GenBank/DDBJ databases">
        <title>The draft genome sequence of Sphingomicrobium sp. B8.</title>
        <authorList>
            <person name="Mu L."/>
        </authorList>
    </citation>
    <scope>NUCLEOTIDE SEQUENCE [LARGE SCALE GENOMIC DNA]</scope>
    <source>
        <strain evidence="10 11">B8</strain>
    </source>
</reference>
<comment type="caution">
    <text evidence="10">The sequence shown here is derived from an EMBL/GenBank/DDBJ whole genome shotgun (WGS) entry which is preliminary data.</text>
</comment>
<comment type="subcellular location">
    <subcellularLocation>
        <location evidence="1">Membrane</location>
        <topology evidence="1">Multi-pass membrane protein</topology>
    </subcellularLocation>
</comment>
<dbReference type="PANTHER" id="PTHR24221:SF654">
    <property type="entry name" value="ATP-BINDING CASSETTE SUB-FAMILY B MEMBER 6"/>
    <property type="match status" value="1"/>
</dbReference>
<evidence type="ECO:0000256" key="4">
    <source>
        <dbReference type="ARBA" id="ARBA00022840"/>
    </source>
</evidence>
<accession>A0ABS6V2F5</accession>
<dbReference type="PANTHER" id="PTHR24221">
    <property type="entry name" value="ATP-BINDING CASSETTE SUB-FAMILY B"/>
    <property type="match status" value="1"/>
</dbReference>
<proteinExistence type="predicted"/>
<gene>
    <name evidence="10" type="ORF">KTQ36_00340</name>
</gene>
<dbReference type="SMART" id="SM00382">
    <property type="entry name" value="AAA"/>
    <property type="match status" value="1"/>
</dbReference>
<dbReference type="Proteomes" id="UP000698028">
    <property type="component" value="Unassembled WGS sequence"/>
</dbReference>
<feature type="domain" description="ABC transporter" evidence="8">
    <location>
        <begin position="350"/>
        <end position="562"/>
    </location>
</feature>
<dbReference type="PROSITE" id="PS00211">
    <property type="entry name" value="ABC_TRANSPORTER_1"/>
    <property type="match status" value="1"/>
</dbReference>
<dbReference type="Pfam" id="PF00005">
    <property type="entry name" value="ABC_tran"/>
    <property type="match status" value="1"/>
</dbReference>
<keyword evidence="2 7" id="KW-0812">Transmembrane</keyword>
<evidence type="ECO:0000256" key="6">
    <source>
        <dbReference type="ARBA" id="ARBA00023136"/>
    </source>
</evidence>
<sequence length="562" mass="58931">MILTPPAARVFADLAKWGGARLWVLFGLMIVAGLSEVVGILLLVPLVSVADDSVDWCGTLGIADPLAGLSPTGRLLVVVAAFVGVMALRALLSMAREKRQAELDLGYEQSLRSRLLQGVVARGWSRGATMGESSLQTLLIAETTRASAAAQPGLVIITSAALLAIQGLAALLISPRLTLVAVGAVGLLMLVGIPLARSSHRKGAAIGVAHEQSGDQSGKLIQGLKTASAEGRTGSYLARWRKSDHALFDDQRAVAMQAARMRTSLTFLLALFAALLLLVGRIAFDVPLVILLPLLVLLARLAIPARQIVNATQSMAAYAPAFDRLAPHMSASAAEAPENGSPAPLRWTRLSAERLSYRSSEAFGLGPVDFEIMAGERVGLTGATGSGKTSLIDCLAGLHRPDGGKILIDGSPVDLIANPGWAAQLSYVGQGEALYGGSLSELMNLEASPTDEGERRLILEITGVERIAAGLSDGLDTALGHRASLLSGGEAARVAIARGLLRRPSLLILDEATAALDVESEADLFAGMGRLSWRPAILMVAHRPQSLGHMDRVATMEAGRLR</sequence>
<evidence type="ECO:0000256" key="2">
    <source>
        <dbReference type="ARBA" id="ARBA00022692"/>
    </source>
</evidence>
<evidence type="ECO:0000256" key="3">
    <source>
        <dbReference type="ARBA" id="ARBA00022741"/>
    </source>
</evidence>
<evidence type="ECO:0000313" key="11">
    <source>
        <dbReference type="Proteomes" id="UP000698028"/>
    </source>
</evidence>
<dbReference type="InterPro" id="IPR003439">
    <property type="entry name" value="ABC_transporter-like_ATP-bd"/>
</dbReference>
<feature type="domain" description="ABC transmembrane type-1" evidence="9">
    <location>
        <begin position="23"/>
        <end position="317"/>
    </location>
</feature>
<dbReference type="InterPro" id="IPR039421">
    <property type="entry name" value="Type_1_exporter"/>
</dbReference>
<dbReference type="CDD" id="cd03228">
    <property type="entry name" value="ABCC_MRP_Like"/>
    <property type="match status" value="1"/>
</dbReference>
<name>A0ABS6V2F5_9SPHN</name>
<keyword evidence="3" id="KW-0547">Nucleotide-binding</keyword>
<keyword evidence="4 10" id="KW-0067">ATP-binding</keyword>
<keyword evidence="11" id="KW-1185">Reference proteome</keyword>
<evidence type="ECO:0000256" key="7">
    <source>
        <dbReference type="SAM" id="Phobius"/>
    </source>
</evidence>
<organism evidence="10 11">
    <name type="scientific">Sphingomicrobium clamense</name>
    <dbReference type="NCBI Taxonomy" id="2851013"/>
    <lineage>
        <taxon>Bacteria</taxon>
        <taxon>Pseudomonadati</taxon>
        <taxon>Pseudomonadota</taxon>
        <taxon>Alphaproteobacteria</taxon>
        <taxon>Sphingomonadales</taxon>
        <taxon>Sphingomonadaceae</taxon>
        <taxon>Sphingomicrobium</taxon>
    </lineage>
</organism>
<dbReference type="PROSITE" id="PS50893">
    <property type="entry name" value="ABC_TRANSPORTER_2"/>
    <property type="match status" value="1"/>
</dbReference>
<feature type="transmembrane region" description="Helical" evidence="7">
    <location>
        <begin position="265"/>
        <end position="284"/>
    </location>
</feature>
<evidence type="ECO:0000256" key="1">
    <source>
        <dbReference type="ARBA" id="ARBA00004141"/>
    </source>
</evidence>
<evidence type="ECO:0000256" key="5">
    <source>
        <dbReference type="ARBA" id="ARBA00022989"/>
    </source>
</evidence>
<keyword evidence="6 7" id="KW-0472">Membrane</keyword>
<evidence type="ECO:0000313" key="10">
    <source>
        <dbReference type="EMBL" id="MBW0143745.1"/>
    </source>
</evidence>
<keyword evidence="5 7" id="KW-1133">Transmembrane helix</keyword>
<dbReference type="GO" id="GO:0005524">
    <property type="term" value="F:ATP binding"/>
    <property type="evidence" value="ECO:0007669"/>
    <property type="project" value="UniProtKB-KW"/>
</dbReference>
<feature type="transmembrane region" description="Helical" evidence="7">
    <location>
        <begin position="22"/>
        <end position="44"/>
    </location>
</feature>
<dbReference type="InterPro" id="IPR003593">
    <property type="entry name" value="AAA+_ATPase"/>
</dbReference>
<feature type="transmembrane region" description="Helical" evidence="7">
    <location>
        <begin position="179"/>
        <end position="196"/>
    </location>
</feature>
<dbReference type="InterPro" id="IPR017871">
    <property type="entry name" value="ABC_transporter-like_CS"/>
</dbReference>
<evidence type="ECO:0000259" key="8">
    <source>
        <dbReference type="PROSITE" id="PS50893"/>
    </source>
</evidence>
<dbReference type="InterPro" id="IPR011527">
    <property type="entry name" value="ABC1_TM_dom"/>
</dbReference>